<dbReference type="PROSITE" id="PS50887">
    <property type="entry name" value="GGDEF"/>
    <property type="match status" value="1"/>
</dbReference>
<evidence type="ECO:0000313" key="5">
    <source>
        <dbReference type="Proteomes" id="UP000229498"/>
    </source>
</evidence>
<dbReference type="InterPro" id="IPR001610">
    <property type="entry name" value="PAC"/>
</dbReference>
<feature type="domain" description="PAS" evidence="1">
    <location>
        <begin position="301"/>
        <end position="371"/>
    </location>
</feature>
<protein>
    <recommendedName>
        <fullName evidence="6">Sensor domain-containing diguanylate cyclase</fullName>
    </recommendedName>
</protein>
<evidence type="ECO:0008006" key="6">
    <source>
        <dbReference type="Google" id="ProtNLM"/>
    </source>
</evidence>
<dbReference type="SUPFAM" id="SSF55073">
    <property type="entry name" value="Nucleotide cyclase"/>
    <property type="match status" value="1"/>
</dbReference>
<name>A0A2M9FXV5_9PROT</name>
<evidence type="ECO:0000259" key="1">
    <source>
        <dbReference type="PROSITE" id="PS50112"/>
    </source>
</evidence>
<dbReference type="InterPro" id="IPR013656">
    <property type="entry name" value="PAS_4"/>
</dbReference>
<evidence type="ECO:0000259" key="3">
    <source>
        <dbReference type="PROSITE" id="PS50887"/>
    </source>
</evidence>
<evidence type="ECO:0000313" key="4">
    <source>
        <dbReference type="EMBL" id="PJK28296.1"/>
    </source>
</evidence>
<dbReference type="SMART" id="SM00267">
    <property type="entry name" value="GGDEF"/>
    <property type="match status" value="1"/>
</dbReference>
<dbReference type="PROSITE" id="PS50113">
    <property type="entry name" value="PAC"/>
    <property type="match status" value="3"/>
</dbReference>
<dbReference type="CDD" id="cd00130">
    <property type="entry name" value="PAS"/>
    <property type="match status" value="3"/>
</dbReference>
<dbReference type="CDD" id="cd01949">
    <property type="entry name" value="GGDEF"/>
    <property type="match status" value="1"/>
</dbReference>
<dbReference type="Gene3D" id="3.30.450.20">
    <property type="entry name" value="PAS domain"/>
    <property type="match status" value="3"/>
</dbReference>
<dbReference type="InterPro" id="IPR000160">
    <property type="entry name" value="GGDEF_dom"/>
</dbReference>
<evidence type="ECO:0000259" key="2">
    <source>
        <dbReference type="PROSITE" id="PS50113"/>
    </source>
</evidence>
<dbReference type="InterPro" id="IPR000014">
    <property type="entry name" value="PAS"/>
</dbReference>
<proteinExistence type="predicted"/>
<sequence>MPHSDRCAARGSMSWHPNSVSVVGRHGALSMATADERTTAQGPRGDETDRLDFLQAIVETTDAIVVAADAEGRIIWVNDAFTRITGFRGSEARGRFLWSFRVPEEQEPGREAFLEAVGRTDERRFESRWLTRDGSELCLSWSTRTLFDENGAVRFRVGTAVDVTAERRNAARALDLGEMLDQVGEAVILVDPDSVIQYANREAVELYRTPLKKLIGKSNRDFIPEAEAERFEKFQQTLRDSMEPQAIETDRIRGDGTVVPVELRVSPIRDSAGKLSGFVSVSYDITDQIRLQERARAIADRNAVLVRLLENLPDPVFYMRPDGTLGYANDAVEDVYGYKPEELLDGPMARVRPLDRAKHMAEFVARAIETGEPCIMETQALHKDGHRVEVEVRAVRIDDADGNYAGLAGFARDIGERKRMETELRRHASTDTLTGLANRRHFETIAAAEVKRAARYGHPLSFITCDLDHFKRVNDSFGHDGGDVAQQRFAQIVSASLRLPTDVAARLGGEEFGVLLPETDIDSAVAVAERIRRRTEEAAIEFGGRPVRLTVSLGVSQHAAGESSLAAAMKRADRALYEAKGAGRNRTCTASA</sequence>
<dbReference type="InterPro" id="IPR052155">
    <property type="entry name" value="Biofilm_reg_signaling"/>
</dbReference>
<dbReference type="SMART" id="SM00091">
    <property type="entry name" value="PAS"/>
    <property type="match status" value="3"/>
</dbReference>
<dbReference type="NCBIfam" id="TIGR00254">
    <property type="entry name" value="GGDEF"/>
    <property type="match status" value="1"/>
</dbReference>
<dbReference type="EMBL" id="PHIG01000047">
    <property type="protein sequence ID" value="PJK28296.1"/>
    <property type="molecule type" value="Genomic_DNA"/>
</dbReference>
<dbReference type="Gene3D" id="3.30.70.270">
    <property type="match status" value="1"/>
</dbReference>
<dbReference type="SUPFAM" id="SSF55785">
    <property type="entry name" value="PYP-like sensor domain (PAS domain)"/>
    <property type="match status" value="3"/>
</dbReference>
<dbReference type="Proteomes" id="UP000229498">
    <property type="component" value="Unassembled WGS sequence"/>
</dbReference>
<dbReference type="InterPro" id="IPR035965">
    <property type="entry name" value="PAS-like_dom_sf"/>
</dbReference>
<reference evidence="4 5" key="1">
    <citation type="submission" date="2017-11" db="EMBL/GenBank/DDBJ databases">
        <title>Draft genome sequence of Rhizobiales bacterium SY3-13.</title>
        <authorList>
            <person name="Sun C."/>
        </authorList>
    </citation>
    <scope>NUCLEOTIDE SEQUENCE [LARGE SCALE GENOMIC DNA]</scope>
    <source>
        <strain evidence="4 5">SY3-13</strain>
    </source>
</reference>
<dbReference type="AlphaFoldDB" id="A0A2M9FXV5"/>
<gene>
    <name evidence="4" type="ORF">CVT23_18155</name>
</gene>
<dbReference type="NCBIfam" id="TIGR00229">
    <property type="entry name" value="sensory_box"/>
    <property type="match status" value="3"/>
</dbReference>
<organism evidence="4 5">
    <name type="scientific">Minwuia thermotolerans</name>
    <dbReference type="NCBI Taxonomy" id="2056226"/>
    <lineage>
        <taxon>Bacteria</taxon>
        <taxon>Pseudomonadati</taxon>
        <taxon>Pseudomonadota</taxon>
        <taxon>Alphaproteobacteria</taxon>
        <taxon>Minwuiales</taxon>
        <taxon>Minwuiaceae</taxon>
        <taxon>Minwuia</taxon>
    </lineage>
</organism>
<dbReference type="FunFam" id="3.30.70.270:FF:000001">
    <property type="entry name" value="Diguanylate cyclase domain protein"/>
    <property type="match status" value="1"/>
</dbReference>
<feature type="domain" description="PAS" evidence="1">
    <location>
        <begin position="172"/>
        <end position="245"/>
    </location>
</feature>
<feature type="domain" description="PAS" evidence="1">
    <location>
        <begin position="50"/>
        <end position="120"/>
    </location>
</feature>
<dbReference type="PANTHER" id="PTHR44757">
    <property type="entry name" value="DIGUANYLATE CYCLASE DGCP"/>
    <property type="match status" value="1"/>
</dbReference>
<dbReference type="PANTHER" id="PTHR44757:SF2">
    <property type="entry name" value="BIOFILM ARCHITECTURE MAINTENANCE PROTEIN MBAA"/>
    <property type="match status" value="1"/>
</dbReference>
<feature type="domain" description="GGDEF" evidence="3">
    <location>
        <begin position="458"/>
        <end position="592"/>
    </location>
</feature>
<comment type="caution">
    <text evidence="4">The sequence shown here is derived from an EMBL/GenBank/DDBJ whole genome shotgun (WGS) entry which is preliminary data.</text>
</comment>
<feature type="domain" description="PAC" evidence="2">
    <location>
        <begin position="245"/>
        <end position="297"/>
    </location>
</feature>
<feature type="domain" description="PAC" evidence="2">
    <location>
        <begin position="374"/>
        <end position="426"/>
    </location>
</feature>
<dbReference type="PROSITE" id="PS50112">
    <property type="entry name" value="PAS"/>
    <property type="match status" value="3"/>
</dbReference>
<dbReference type="SMART" id="SM00086">
    <property type="entry name" value="PAC"/>
    <property type="match status" value="3"/>
</dbReference>
<accession>A0A2M9FXV5</accession>
<dbReference type="InterPro" id="IPR000700">
    <property type="entry name" value="PAS-assoc_C"/>
</dbReference>
<dbReference type="InterPro" id="IPR043128">
    <property type="entry name" value="Rev_trsase/Diguanyl_cyclase"/>
</dbReference>
<dbReference type="Pfam" id="PF00990">
    <property type="entry name" value="GGDEF"/>
    <property type="match status" value="1"/>
</dbReference>
<dbReference type="Pfam" id="PF08448">
    <property type="entry name" value="PAS_4"/>
    <property type="match status" value="3"/>
</dbReference>
<keyword evidence="5" id="KW-1185">Reference proteome</keyword>
<dbReference type="GO" id="GO:0003824">
    <property type="term" value="F:catalytic activity"/>
    <property type="evidence" value="ECO:0007669"/>
    <property type="project" value="UniProtKB-ARBA"/>
</dbReference>
<feature type="domain" description="PAC" evidence="2">
    <location>
        <begin position="123"/>
        <end position="175"/>
    </location>
</feature>
<dbReference type="InterPro" id="IPR029787">
    <property type="entry name" value="Nucleotide_cyclase"/>
</dbReference>